<dbReference type="GO" id="GO:0003682">
    <property type="term" value="F:chromatin binding"/>
    <property type="evidence" value="ECO:0007669"/>
    <property type="project" value="TreeGrafter"/>
</dbReference>
<dbReference type="SUPFAM" id="SSF48371">
    <property type="entry name" value="ARM repeat"/>
    <property type="match status" value="1"/>
</dbReference>
<keyword evidence="3" id="KW-1185">Reference proteome</keyword>
<dbReference type="InterPro" id="IPR011501">
    <property type="entry name" value="Noc3_N"/>
</dbReference>
<dbReference type="PANTHER" id="PTHR14428">
    <property type="entry name" value="NUCLEOLAR COMPLEX PROTEIN 3"/>
    <property type="match status" value="1"/>
</dbReference>
<dbReference type="Proteomes" id="UP000265520">
    <property type="component" value="Unassembled WGS sequence"/>
</dbReference>
<dbReference type="InterPro" id="IPR016024">
    <property type="entry name" value="ARM-type_fold"/>
</dbReference>
<feature type="domain" description="Nucleolar complex-associated protein 3 N-terminal" evidence="1">
    <location>
        <begin position="15"/>
        <end position="105"/>
    </location>
</feature>
<dbReference type="EMBL" id="LXQA010048076">
    <property type="protein sequence ID" value="MCI02091.1"/>
    <property type="molecule type" value="Genomic_DNA"/>
</dbReference>
<dbReference type="PANTHER" id="PTHR14428:SF5">
    <property type="entry name" value="NUCLEOLAR COMPLEX PROTEIN 3 HOMOLOG"/>
    <property type="match status" value="1"/>
</dbReference>
<protein>
    <submittedName>
        <fullName evidence="2">Nucleolar complex protein 3</fullName>
    </submittedName>
</protein>
<accession>A0A392NQG6</accession>
<dbReference type="GO" id="GO:0006270">
    <property type="term" value="P:DNA replication initiation"/>
    <property type="evidence" value="ECO:0007669"/>
    <property type="project" value="TreeGrafter"/>
</dbReference>
<organism evidence="2 3">
    <name type="scientific">Trifolium medium</name>
    <dbReference type="NCBI Taxonomy" id="97028"/>
    <lineage>
        <taxon>Eukaryota</taxon>
        <taxon>Viridiplantae</taxon>
        <taxon>Streptophyta</taxon>
        <taxon>Embryophyta</taxon>
        <taxon>Tracheophyta</taxon>
        <taxon>Spermatophyta</taxon>
        <taxon>Magnoliopsida</taxon>
        <taxon>eudicotyledons</taxon>
        <taxon>Gunneridae</taxon>
        <taxon>Pentapetalae</taxon>
        <taxon>rosids</taxon>
        <taxon>fabids</taxon>
        <taxon>Fabales</taxon>
        <taxon>Fabaceae</taxon>
        <taxon>Papilionoideae</taxon>
        <taxon>50 kb inversion clade</taxon>
        <taxon>NPAAA clade</taxon>
        <taxon>Hologalegina</taxon>
        <taxon>IRL clade</taxon>
        <taxon>Trifolieae</taxon>
        <taxon>Trifolium</taxon>
    </lineage>
</organism>
<dbReference type="AlphaFoldDB" id="A0A392NQG6"/>
<name>A0A392NQG6_9FABA</name>
<proteinExistence type="predicted"/>
<evidence type="ECO:0000313" key="2">
    <source>
        <dbReference type="EMBL" id="MCI02091.1"/>
    </source>
</evidence>
<comment type="caution">
    <text evidence="2">The sequence shown here is derived from an EMBL/GenBank/DDBJ whole genome shotgun (WGS) entry which is preliminary data.</text>
</comment>
<sequence length="184" mass="21208">EVKEDLKVEEDFESKKCKLAEFGNALLTDPESNIKFLKEMLQISKDNDDTIVKLGLLSLLAVFRDIIPGYRIRLPTEKEQEMKVSKTVKKMRFYESTLLSAYKAYLQRLIALEKKPLFQLVAVRCICSLLDSNPHFNFRETLLDATVRNISSSNEAIRCSFIFATGHYCIKVSRVFYGISYETT</sequence>
<feature type="non-terminal residue" evidence="2">
    <location>
        <position position="1"/>
    </location>
</feature>
<reference evidence="2 3" key="1">
    <citation type="journal article" date="2018" name="Front. Plant Sci.">
        <title>Red Clover (Trifolium pratense) and Zigzag Clover (T. medium) - A Picture of Genomic Similarities and Differences.</title>
        <authorList>
            <person name="Dluhosova J."/>
            <person name="Istvanek J."/>
            <person name="Nedelnik J."/>
            <person name="Repkova J."/>
        </authorList>
    </citation>
    <scope>NUCLEOTIDE SEQUENCE [LARGE SCALE GENOMIC DNA]</scope>
    <source>
        <strain evidence="3">cv. 10/8</strain>
        <tissue evidence="2">Leaf</tissue>
    </source>
</reference>
<evidence type="ECO:0000313" key="3">
    <source>
        <dbReference type="Proteomes" id="UP000265520"/>
    </source>
</evidence>
<dbReference type="InterPro" id="IPR016903">
    <property type="entry name" value="Nucleolar_cplx-assoc_3"/>
</dbReference>
<dbReference type="GO" id="GO:0005730">
    <property type="term" value="C:nucleolus"/>
    <property type="evidence" value="ECO:0007669"/>
    <property type="project" value="TreeGrafter"/>
</dbReference>
<evidence type="ECO:0000259" key="1">
    <source>
        <dbReference type="Pfam" id="PF07540"/>
    </source>
</evidence>
<dbReference type="Pfam" id="PF07540">
    <property type="entry name" value="NOC3p"/>
    <property type="match status" value="1"/>
</dbReference>